<reference evidence="2" key="1">
    <citation type="journal article" date="2022" name="Int. J. Mol. Sci.">
        <title>Draft Genome of Tanacetum Coccineum: Genomic Comparison of Closely Related Tanacetum-Family Plants.</title>
        <authorList>
            <person name="Yamashiro T."/>
            <person name="Shiraishi A."/>
            <person name="Nakayama K."/>
            <person name="Satake H."/>
        </authorList>
    </citation>
    <scope>NUCLEOTIDE SEQUENCE</scope>
</reference>
<name>A0ABQ5JBU5_9ASTR</name>
<comment type="caution">
    <text evidence="2">The sequence shown here is derived from an EMBL/GenBank/DDBJ whole genome shotgun (WGS) entry which is preliminary data.</text>
</comment>
<feature type="signal peptide" evidence="1">
    <location>
        <begin position="1"/>
        <end position="34"/>
    </location>
</feature>
<accession>A0ABQ5JBU5</accession>
<keyword evidence="3" id="KW-1185">Reference proteome</keyword>
<reference evidence="2" key="2">
    <citation type="submission" date="2022-01" db="EMBL/GenBank/DDBJ databases">
        <authorList>
            <person name="Yamashiro T."/>
            <person name="Shiraishi A."/>
            <person name="Satake H."/>
            <person name="Nakayama K."/>
        </authorList>
    </citation>
    <scope>NUCLEOTIDE SEQUENCE</scope>
</reference>
<evidence type="ECO:0000256" key="1">
    <source>
        <dbReference type="SAM" id="SignalP"/>
    </source>
</evidence>
<organism evidence="2 3">
    <name type="scientific">Tanacetum coccineum</name>
    <dbReference type="NCBI Taxonomy" id="301880"/>
    <lineage>
        <taxon>Eukaryota</taxon>
        <taxon>Viridiplantae</taxon>
        <taxon>Streptophyta</taxon>
        <taxon>Embryophyta</taxon>
        <taxon>Tracheophyta</taxon>
        <taxon>Spermatophyta</taxon>
        <taxon>Magnoliopsida</taxon>
        <taxon>eudicotyledons</taxon>
        <taxon>Gunneridae</taxon>
        <taxon>Pentapetalae</taxon>
        <taxon>asterids</taxon>
        <taxon>campanulids</taxon>
        <taxon>Asterales</taxon>
        <taxon>Asteraceae</taxon>
        <taxon>Asteroideae</taxon>
        <taxon>Anthemideae</taxon>
        <taxon>Anthemidinae</taxon>
        <taxon>Tanacetum</taxon>
    </lineage>
</organism>
<evidence type="ECO:0000313" key="2">
    <source>
        <dbReference type="EMBL" id="GJU10031.1"/>
    </source>
</evidence>
<keyword evidence="1" id="KW-0732">Signal</keyword>
<gene>
    <name evidence="2" type="ORF">Tco_1132427</name>
</gene>
<dbReference type="Proteomes" id="UP001151760">
    <property type="component" value="Unassembled WGS sequence"/>
</dbReference>
<feature type="chain" id="PRO_5046141777" evidence="1">
    <location>
        <begin position="35"/>
        <end position="116"/>
    </location>
</feature>
<sequence length="116" mass="13249">MARNPDPWSFGSCSCIPPWFPPLLLLLLPSSILGQNSRLKVGLYLNSSRLESWSVSLMINILVQFFLASVLDDRYSVSNGSGYAVLICWDEYVVLDRELVRRIRWKLDTAVFHTVD</sequence>
<proteinExistence type="predicted"/>
<protein>
    <submittedName>
        <fullName evidence="2">Uncharacterized protein</fullName>
    </submittedName>
</protein>
<evidence type="ECO:0000313" key="3">
    <source>
        <dbReference type="Proteomes" id="UP001151760"/>
    </source>
</evidence>
<dbReference type="EMBL" id="BQNB010021783">
    <property type="protein sequence ID" value="GJU10031.1"/>
    <property type="molecule type" value="Genomic_DNA"/>
</dbReference>